<feature type="domain" description="ATPase AAA-type core" evidence="2">
    <location>
        <begin position="27"/>
        <end position="91"/>
    </location>
</feature>
<dbReference type="InterPro" id="IPR026082">
    <property type="entry name" value="ABCA"/>
</dbReference>
<dbReference type="EMBL" id="QSBY01000015">
    <property type="protein sequence ID" value="RHW67284.1"/>
    <property type="molecule type" value="Genomic_DNA"/>
</dbReference>
<proteinExistence type="predicted"/>
<organism evidence="4 5">
    <name type="scientific">Trypanosoma brucei equiperdum</name>
    <dbReference type="NCBI Taxonomy" id="630700"/>
    <lineage>
        <taxon>Eukaryota</taxon>
        <taxon>Discoba</taxon>
        <taxon>Euglenozoa</taxon>
        <taxon>Kinetoplastea</taxon>
        <taxon>Metakinetoplastina</taxon>
        <taxon>Trypanosomatida</taxon>
        <taxon>Trypanosomatidae</taxon>
        <taxon>Trypanosoma</taxon>
    </lineage>
</organism>
<dbReference type="Pfam" id="PF23321">
    <property type="entry name" value="R1_ABCA1"/>
    <property type="match status" value="1"/>
</dbReference>
<evidence type="ECO:0000313" key="4">
    <source>
        <dbReference type="EMBL" id="RHW67284.1"/>
    </source>
</evidence>
<evidence type="ECO:0000259" key="2">
    <source>
        <dbReference type="Pfam" id="PF13304"/>
    </source>
</evidence>
<keyword evidence="1" id="KW-1133">Transmembrane helix</keyword>
<feature type="domain" description="ABCA1-4-like C-terminal R2 regulatory" evidence="3">
    <location>
        <begin position="120"/>
        <end position="192"/>
    </location>
</feature>
<dbReference type="GO" id="GO:0016020">
    <property type="term" value="C:membrane"/>
    <property type="evidence" value="ECO:0007669"/>
    <property type="project" value="InterPro"/>
</dbReference>
<dbReference type="Gene3D" id="3.40.50.300">
    <property type="entry name" value="P-loop containing nucleotide triphosphate hydrolases"/>
    <property type="match status" value="1"/>
</dbReference>
<name>A0A3L6KS58_9TRYP</name>
<dbReference type="PANTHER" id="PTHR19229:SF262">
    <property type="entry name" value="TRANSPORTER, PUTATIVE-RELATED"/>
    <property type="match status" value="1"/>
</dbReference>
<evidence type="ECO:0000259" key="3">
    <source>
        <dbReference type="Pfam" id="PF23321"/>
    </source>
</evidence>
<evidence type="ECO:0000256" key="1">
    <source>
        <dbReference type="SAM" id="Phobius"/>
    </source>
</evidence>
<dbReference type="PANTHER" id="PTHR19229">
    <property type="entry name" value="ATP-BINDING CASSETTE TRANSPORTER SUBFAMILY A ABCA"/>
    <property type="match status" value="1"/>
</dbReference>
<dbReference type="GO" id="GO:0140359">
    <property type="term" value="F:ABC-type transporter activity"/>
    <property type="evidence" value="ECO:0007669"/>
    <property type="project" value="InterPro"/>
</dbReference>
<dbReference type="SUPFAM" id="SSF52540">
    <property type="entry name" value="P-loop containing nucleoside triphosphate hydrolases"/>
    <property type="match status" value="1"/>
</dbReference>
<dbReference type="AlphaFoldDB" id="A0A3L6KS58"/>
<sequence>MVGEEVENVVTDLLYMCDLTKYRKSLAGELSGGNRRKLSLAVALVGGPGVIFLDEPTAGMDPIARRKIWSVIERAACQCAVVLTTHHLEEVEALAHRVAIMKDGTMRCVGRNAHLKDKYGAGYEMHICVAEGELPALVREFVDRQFAGATLRECKGRQLVYALPRSTSLADAFRTLESSKGLLGIVDYSVSQQQLNVCSFRSPSRMNGFPNRPLKWISSSVFSLAFTPNLNLVYGYVYINDLFFCVCYHFAVFVRSFLSYPFPLSFFMGLYIYIYNIYYYYYYFKLSLLPLGPLFTYVFFPTNLCGVCCWQTKWNPQRKMPLVLLCV</sequence>
<dbReference type="GO" id="GO:0005319">
    <property type="term" value="F:lipid transporter activity"/>
    <property type="evidence" value="ECO:0007669"/>
    <property type="project" value="TreeGrafter"/>
</dbReference>
<dbReference type="GO" id="GO:0005524">
    <property type="term" value="F:ATP binding"/>
    <property type="evidence" value="ECO:0007669"/>
    <property type="project" value="InterPro"/>
</dbReference>
<feature type="transmembrane region" description="Helical" evidence="1">
    <location>
        <begin position="233"/>
        <end position="254"/>
    </location>
</feature>
<comment type="caution">
    <text evidence="4">The sequence shown here is derived from an EMBL/GenBank/DDBJ whole genome shotgun (WGS) entry which is preliminary data.</text>
</comment>
<dbReference type="InterPro" id="IPR056264">
    <property type="entry name" value="R2_ABCA1-4-like"/>
</dbReference>
<protein>
    <submittedName>
        <fullName evidence="4">ABC transporter</fullName>
    </submittedName>
</protein>
<feature type="transmembrane region" description="Helical" evidence="1">
    <location>
        <begin position="261"/>
        <end position="282"/>
    </location>
</feature>
<dbReference type="InterPro" id="IPR027417">
    <property type="entry name" value="P-loop_NTPase"/>
</dbReference>
<keyword evidence="1" id="KW-0472">Membrane</keyword>
<keyword evidence="1" id="KW-0812">Transmembrane</keyword>
<dbReference type="InterPro" id="IPR003959">
    <property type="entry name" value="ATPase_AAA_core"/>
</dbReference>
<accession>A0A3L6KS58</accession>
<reference evidence="4 5" key="1">
    <citation type="submission" date="2018-09" db="EMBL/GenBank/DDBJ databases">
        <title>whole genome sequence of T. equiperdum IVM-t1 strain.</title>
        <authorList>
            <person name="Suganuma K."/>
        </authorList>
    </citation>
    <scope>NUCLEOTIDE SEQUENCE [LARGE SCALE GENOMIC DNA]</scope>
    <source>
        <strain evidence="4 5">IVM-t1</strain>
    </source>
</reference>
<gene>
    <name evidence="4" type="ORF">DPX39_000043500</name>
</gene>
<dbReference type="Proteomes" id="UP000266743">
    <property type="component" value="Unassembled WGS sequence"/>
</dbReference>
<dbReference type="GO" id="GO:0016887">
    <property type="term" value="F:ATP hydrolysis activity"/>
    <property type="evidence" value="ECO:0007669"/>
    <property type="project" value="InterPro"/>
</dbReference>
<feature type="transmembrane region" description="Helical" evidence="1">
    <location>
        <begin position="288"/>
        <end position="310"/>
    </location>
</feature>
<dbReference type="Pfam" id="PF13304">
    <property type="entry name" value="AAA_21"/>
    <property type="match status" value="1"/>
</dbReference>
<evidence type="ECO:0000313" key="5">
    <source>
        <dbReference type="Proteomes" id="UP000266743"/>
    </source>
</evidence>